<sequence>MVECCSRRRLTMTPYYDPVFVEMVMNKILSDLNLFEEEVVKAEEEEKRRLEEEKKKKQEEEEHKRLSALIIQEDKGQASSS</sequence>
<feature type="region of interest" description="Disordered" evidence="1">
    <location>
        <begin position="48"/>
        <end position="81"/>
    </location>
</feature>
<feature type="compositionally biased region" description="Basic and acidic residues" evidence="1">
    <location>
        <begin position="72"/>
        <end position="81"/>
    </location>
</feature>
<keyword evidence="3" id="KW-1185">Reference proteome</keyword>
<proteinExistence type="predicted"/>
<dbReference type="Proteomes" id="UP000265520">
    <property type="component" value="Unassembled WGS sequence"/>
</dbReference>
<evidence type="ECO:0000256" key="1">
    <source>
        <dbReference type="SAM" id="MobiDB-lite"/>
    </source>
</evidence>
<name>A0A392T713_9FABA</name>
<dbReference type="EMBL" id="LXQA010518872">
    <property type="protein sequence ID" value="MCI56819.1"/>
    <property type="molecule type" value="Genomic_DNA"/>
</dbReference>
<protein>
    <submittedName>
        <fullName evidence="2">Uncharacterized protein</fullName>
    </submittedName>
</protein>
<accession>A0A392T713</accession>
<evidence type="ECO:0000313" key="2">
    <source>
        <dbReference type="EMBL" id="MCI56819.1"/>
    </source>
</evidence>
<reference evidence="2 3" key="1">
    <citation type="journal article" date="2018" name="Front. Plant Sci.">
        <title>Red Clover (Trifolium pratense) and Zigzag Clover (T. medium) - A Picture of Genomic Similarities and Differences.</title>
        <authorList>
            <person name="Dluhosova J."/>
            <person name="Istvanek J."/>
            <person name="Nedelnik J."/>
            <person name="Repkova J."/>
        </authorList>
    </citation>
    <scope>NUCLEOTIDE SEQUENCE [LARGE SCALE GENOMIC DNA]</scope>
    <source>
        <strain evidence="3">cv. 10/8</strain>
        <tissue evidence="2">Leaf</tissue>
    </source>
</reference>
<organism evidence="2 3">
    <name type="scientific">Trifolium medium</name>
    <dbReference type="NCBI Taxonomy" id="97028"/>
    <lineage>
        <taxon>Eukaryota</taxon>
        <taxon>Viridiplantae</taxon>
        <taxon>Streptophyta</taxon>
        <taxon>Embryophyta</taxon>
        <taxon>Tracheophyta</taxon>
        <taxon>Spermatophyta</taxon>
        <taxon>Magnoliopsida</taxon>
        <taxon>eudicotyledons</taxon>
        <taxon>Gunneridae</taxon>
        <taxon>Pentapetalae</taxon>
        <taxon>rosids</taxon>
        <taxon>fabids</taxon>
        <taxon>Fabales</taxon>
        <taxon>Fabaceae</taxon>
        <taxon>Papilionoideae</taxon>
        <taxon>50 kb inversion clade</taxon>
        <taxon>NPAAA clade</taxon>
        <taxon>Hologalegina</taxon>
        <taxon>IRL clade</taxon>
        <taxon>Trifolieae</taxon>
        <taxon>Trifolium</taxon>
    </lineage>
</organism>
<dbReference type="AlphaFoldDB" id="A0A392T713"/>
<comment type="caution">
    <text evidence="2">The sequence shown here is derived from an EMBL/GenBank/DDBJ whole genome shotgun (WGS) entry which is preliminary data.</text>
</comment>
<evidence type="ECO:0000313" key="3">
    <source>
        <dbReference type="Proteomes" id="UP000265520"/>
    </source>
</evidence>
<feature type="compositionally biased region" description="Basic and acidic residues" evidence="1">
    <location>
        <begin position="48"/>
        <end position="65"/>
    </location>
</feature>
<feature type="non-terminal residue" evidence="2">
    <location>
        <position position="81"/>
    </location>
</feature>